<organism evidence="7">
    <name type="scientific">Rhizophora mucronata</name>
    <name type="common">Asiatic mangrove</name>
    <dbReference type="NCBI Taxonomy" id="61149"/>
    <lineage>
        <taxon>Eukaryota</taxon>
        <taxon>Viridiplantae</taxon>
        <taxon>Streptophyta</taxon>
        <taxon>Embryophyta</taxon>
        <taxon>Tracheophyta</taxon>
        <taxon>Spermatophyta</taxon>
        <taxon>Magnoliopsida</taxon>
        <taxon>eudicotyledons</taxon>
        <taxon>Gunneridae</taxon>
        <taxon>Pentapetalae</taxon>
        <taxon>rosids</taxon>
        <taxon>fabids</taxon>
        <taxon>Malpighiales</taxon>
        <taxon>Rhizophoraceae</taxon>
        <taxon>Rhizophora</taxon>
    </lineage>
</organism>
<feature type="transmembrane region" description="Helical" evidence="6">
    <location>
        <begin position="316"/>
        <end position="336"/>
    </location>
</feature>
<proteinExistence type="inferred from homology"/>
<evidence type="ECO:0000256" key="4">
    <source>
        <dbReference type="ARBA" id="ARBA00022989"/>
    </source>
</evidence>
<comment type="subcellular location">
    <subcellularLocation>
        <location evidence="1">Membrane</location>
        <topology evidence="1">Multi-pass membrane protein</topology>
    </subcellularLocation>
</comment>
<feature type="transmembrane region" description="Helical" evidence="6">
    <location>
        <begin position="69"/>
        <end position="88"/>
    </location>
</feature>
<reference evidence="7" key="1">
    <citation type="submission" date="2018-02" db="EMBL/GenBank/DDBJ databases">
        <title>Rhizophora mucronata_Transcriptome.</title>
        <authorList>
            <person name="Meera S.P."/>
            <person name="Sreeshan A."/>
            <person name="Augustine A."/>
        </authorList>
    </citation>
    <scope>NUCLEOTIDE SEQUENCE</scope>
    <source>
        <tissue evidence="7">Leaf</tissue>
    </source>
</reference>
<dbReference type="InterPro" id="IPR010291">
    <property type="entry name" value="Ion_channel_UNC-93"/>
</dbReference>
<dbReference type="AlphaFoldDB" id="A0A2P2LBT6"/>
<dbReference type="EMBL" id="GGEC01034928">
    <property type="protein sequence ID" value="MBX15412.1"/>
    <property type="molecule type" value="Transcribed_RNA"/>
</dbReference>
<feature type="transmembrane region" description="Helical" evidence="6">
    <location>
        <begin position="282"/>
        <end position="304"/>
    </location>
</feature>
<dbReference type="InterPro" id="IPR044771">
    <property type="entry name" value="UN933_plant"/>
</dbReference>
<feature type="transmembrane region" description="Helical" evidence="6">
    <location>
        <begin position="407"/>
        <end position="430"/>
    </location>
</feature>
<evidence type="ECO:0000256" key="3">
    <source>
        <dbReference type="ARBA" id="ARBA00022692"/>
    </source>
</evidence>
<dbReference type="InterPro" id="IPR051951">
    <property type="entry name" value="UNC-93_regulatory"/>
</dbReference>
<dbReference type="PANTHER" id="PTHR19444">
    <property type="entry name" value="UNC-93 RELATED"/>
    <property type="match status" value="1"/>
</dbReference>
<evidence type="ECO:0000256" key="2">
    <source>
        <dbReference type="ARBA" id="ARBA00009172"/>
    </source>
</evidence>
<dbReference type="GO" id="GO:0055075">
    <property type="term" value="P:potassium ion homeostasis"/>
    <property type="evidence" value="ECO:0007669"/>
    <property type="project" value="InterPro"/>
</dbReference>
<dbReference type="PANTHER" id="PTHR19444:SF13">
    <property type="entry name" value="PROTEIN UNC-93 HOMOLOG A"/>
    <property type="match status" value="1"/>
</dbReference>
<dbReference type="Pfam" id="PF05978">
    <property type="entry name" value="UNC-93"/>
    <property type="match status" value="1"/>
</dbReference>
<protein>
    <recommendedName>
        <fullName evidence="8">UNC93-like protein 3</fullName>
    </recommendedName>
</protein>
<evidence type="ECO:0008006" key="8">
    <source>
        <dbReference type="Google" id="ProtNLM"/>
    </source>
</evidence>
<keyword evidence="3 6" id="KW-0812">Transmembrane</keyword>
<dbReference type="InterPro" id="IPR036259">
    <property type="entry name" value="MFS_trans_sf"/>
</dbReference>
<evidence type="ECO:0000256" key="5">
    <source>
        <dbReference type="ARBA" id="ARBA00023136"/>
    </source>
</evidence>
<dbReference type="CDD" id="cd17338">
    <property type="entry name" value="MFS_unc93_like"/>
    <property type="match status" value="1"/>
</dbReference>
<feature type="transmembrane region" description="Helical" evidence="6">
    <location>
        <begin position="93"/>
        <end position="114"/>
    </location>
</feature>
<evidence type="ECO:0000256" key="1">
    <source>
        <dbReference type="ARBA" id="ARBA00004141"/>
    </source>
</evidence>
<evidence type="ECO:0000256" key="6">
    <source>
        <dbReference type="SAM" id="Phobius"/>
    </source>
</evidence>
<dbReference type="Gene3D" id="1.20.1250.20">
    <property type="entry name" value="MFS general substrate transporter like domains"/>
    <property type="match status" value="1"/>
</dbReference>
<feature type="transmembrane region" description="Helical" evidence="6">
    <location>
        <begin position="32"/>
        <end position="49"/>
    </location>
</feature>
<sequence length="444" mass="47559">MGTLHGASDEGVPLVVDNLQIHTAKTNHARDIHILSSAFLLIFLAYGAAQNLETTVNTEENMGTIALGILYLSFTFFSLVASLVIRFLGSKNALVLGTSGYWLFIAANLMPTWYTMIPTSLYLGFAASVIWVGQGTYLTSTARSHARDLQLHEGTVIGSFNGEFWAAYACHQVVGNLMSLVILKDGQEGSTSGTTLLFILFLCCMTLGTILMCFLSKRNDKGEQESADSSVSLCSSVTSLLKLVITPLLDMRMLLIVPLFAYSGLQQALVWAKFTKDIVKPALGTSGIGGAMAVYGALDAICSLTAGRLTSGLSSISWMVSSGAFLQAIAFIWILLSYSLTGGVHGVVYPLLMAAMLGIGDGVFNTQLNALLGILFKHDTEGAFAQLKVWQSGAIAVVFFLSPRISIQAMLMIMLAALCVSTAGFFFLILRAEKNFPSRATPSS</sequence>
<comment type="similarity">
    <text evidence="2">Belongs to the unc-93 family.</text>
</comment>
<dbReference type="SUPFAM" id="SSF103473">
    <property type="entry name" value="MFS general substrate transporter"/>
    <property type="match status" value="1"/>
</dbReference>
<accession>A0A2P2LBT6</accession>
<name>A0A2P2LBT6_RHIMU</name>
<feature type="transmembrane region" description="Helical" evidence="6">
    <location>
        <begin position="348"/>
        <end position="376"/>
    </location>
</feature>
<keyword evidence="5 6" id="KW-0472">Membrane</keyword>
<dbReference type="GO" id="GO:0016020">
    <property type="term" value="C:membrane"/>
    <property type="evidence" value="ECO:0007669"/>
    <property type="project" value="UniProtKB-SubCell"/>
</dbReference>
<evidence type="ECO:0000313" key="7">
    <source>
        <dbReference type="EMBL" id="MBX15412.1"/>
    </source>
</evidence>
<feature type="transmembrane region" description="Helical" evidence="6">
    <location>
        <begin position="195"/>
        <end position="215"/>
    </location>
</feature>
<keyword evidence="4 6" id="KW-1133">Transmembrane helix</keyword>